<proteinExistence type="predicted"/>
<evidence type="ECO:0000313" key="2">
    <source>
        <dbReference type="Proteomes" id="UP001277972"/>
    </source>
</evidence>
<gene>
    <name evidence="1" type="ORF">SH601_01965</name>
</gene>
<accession>A0ACC6M1C4</accession>
<keyword evidence="2" id="KW-1185">Reference proteome</keyword>
<dbReference type="Proteomes" id="UP001277972">
    <property type="component" value="Unassembled WGS sequence"/>
</dbReference>
<name>A0ACC6M1C4_9BACI</name>
<evidence type="ECO:0000313" key="1">
    <source>
        <dbReference type="EMBL" id="MDX8044740.1"/>
    </source>
</evidence>
<protein>
    <submittedName>
        <fullName evidence="1">DUF86 domain-containing protein</fullName>
    </submittedName>
</protein>
<organism evidence="1 2">
    <name type="scientific">Gracilibacillus pellucidus</name>
    <dbReference type="NCBI Taxonomy" id="3095368"/>
    <lineage>
        <taxon>Bacteria</taxon>
        <taxon>Bacillati</taxon>
        <taxon>Bacillota</taxon>
        <taxon>Bacilli</taxon>
        <taxon>Bacillales</taxon>
        <taxon>Bacillaceae</taxon>
        <taxon>Gracilibacillus</taxon>
    </lineage>
</organism>
<sequence length="148" mass="17092">MYFVDMRKMNEILDYFDQTLALVKDSQFQTPIEHFALERISHVLIESMIDIGNMMIDGFIMRDPGSYVDIIHILVDEKVIPAEENDGYEAVINMRKMLVQNFRQIDHDHVSKVIEENMPILARFSSNIRAYLASEMGVANTFTATADK</sequence>
<comment type="caution">
    <text evidence="1">The sequence shown here is derived from an EMBL/GenBank/DDBJ whole genome shotgun (WGS) entry which is preliminary data.</text>
</comment>
<reference evidence="1" key="1">
    <citation type="submission" date="2023-11" db="EMBL/GenBank/DDBJ databases">
        <title>Gracilibacillus pellucida a moderately halophilic bacterium isolated from saline soil in Xinjiang province.</title>
        <authorList>
            <person name="Zhang Z."/>
            <person name="Tan F."/>
            <person name="Wang Y."/>
            <person name="Xia M."/>
        </authorList>
    </citation>
    <scope>NUCLEOTIDE SEQUENCE</scope>
    <source>
        <strain evidence="1">S3-1-1</strain>
    </source>
</reference>
<dbReference type="EMBL" id="JAWZSR010000001">
    <property type="protein sequence ID" value="MDX8044740.1"/>
    <property type="molecule type" value="Genomic_DNA"/>
</dbReference>